<keyword evidence="3" id="KW-1185">Reference proteome</keyword>
<evidence type="ECO:0000313" key="2">
    <source>
        <dbReference type="EMBL" id="KAG5653778.1"/>
    </source>
</evidence>
<evidence type="ECO:0000313" key="3">
    <source>
        <dbReference type="Proteomes" id="UP000717328"/>
    </source>
</evidence>
<dbReference type="Proteomes" id="UP000717328">
    <property type="component" value="Unassembled WGS sequence"/>
</dbReference>
<dbReference type="AlphaFoldDB" id="A0A9P7GSK1"/>
<proteinExistence type="predicted"/>
<protein>
    <submittedName>
        <fullName evidence="2">Uncharacterized protein</fullName>
    </submittedName>
</protein>
<dbReference type="EMBL" id="JABCKI010000034">
    <property type="protein sequence ID" value="KAG5653778.1"/>
    <property type="molecule type" value="Genomic_DNA"/>
</dbReference>
<sequence>MDVDPLSDTVPPRHAIESDEEEDEYNPLRPSSSVNENQVADARVIGNIPEGRSLVLATGDVAKYWARGALLGEQSGAVMVNNIQPSVDTSHDHYFRGAYASPRLGDARIRVDHSGFRKSVEAPISHDNAPLRYLSTASSKLDKAVFESAAEPYAPPNLIQSTSAALLSILSTSHPSVQGTLILVPSPHIPHPSPKVLAPSNFLQLAEDRFEWAEQTLNAAHELLFAVIGENKLPKWEHGDNRKGVTRAGRKKSDVGDGGMYI</sequence>
<organism evidence="2 3">
    <name type="scientific">Sphagnurus paluster</name>
    <dbReference type="NCBI Taxonomy" id="117069"/>
    <lineage>
        <taxon>Eukaryota</taxon>
        <taxon>Fungi</taxon>
        <taxon>Dikarya</taxon>
        <taxon>Basidiomycota</taxon>
        <taxon>Agaricomycotina</taxon>
        <taxon>Agaricomycetes</taxon>
        <taxon>Agaricomycetidae</taxon>
        <taxon>Agaricales</taxon>
        <taxon>Tricholomatineae</taxon>
        <taxon>Lyophyllaceae</taxon>
        <taxon>Sphagnurus</taxon>
    </lineage>
</organism>
<comment type="caution">
    <text evidence="2">The sequence shown here is derived from an EMBL/GenBank/DDBJ whole genome shotgun (WGS) entry which is preliminary data.</text>
</comment>
<dbReference type="OrthoDB" id="2546621at2759"/>
<accession>A0A9P7GSK1</accession>
<feature type="region of interest" description="Disordered" evidence="1">
    <location>
        <begin position="1"/>
        <end position="36"/>
    </location>
</feature>
<feature type="region of interest" description="Disordered" evidence="1">
    <location>
        <begin position="239"/>
        <end position="262"/>
    </location>
</feature>
<gene>
    <name evidence="2" type="ORF">H0H81_010619</name>
</gene>
<reference evidence="2" key="1">
    <citation type="submission" date="2021-02" db="EMBL/GenBank/DDBJ databases">
        <authorList>
            <person name="Nieuwenhuis M."/>
            <person name="Van De Peppel L.J.J."/>
        </authorList>
    </citation>
    <scope>NUCLEOTIDE SEQUENCE</scope>
    <source>
        <strain evidence="2">D49</strain>
    </source>
</reference>
<name>A0A9P7GSK1_9AGAR</name>
<reference evidence="2" key="2">
    <citation type="submission" date="2021-10" db="EMBL/GenBank/DDBJ databases">
        <title>Phylogenomics reveals ancestral predisposition of the termite-cultivated fungus Termitomyces towards a domesticated lifestyle.</title>
        <authorList>
            <person name="Auxier B."/>
            <person name="Grum-Grzhimaylo A."/>
            <person name="Cardenas M.E."/>
            <person name="Lodge J.D."/>
            <person name="Laessoe T."/>
            <person name="Pedersen O."/>
            <person name="Smith M.E."/>
            <person name="Kuyper T.W."/>
            <person name="Franco-Molano E.A."/>
            <person name="Baroni T.J."/>
            <person name="Aanen D.K."/>
        </authorList>
    </citation>
    <scope>NUCLEOTIDE SEQUENCE</scope>
    <source>
        <strain evidence="2">D49</strain>
    </source>
</reference>
<evidence type="ECO:0000256" key="1">
    <source>
        <dbReference type="SAM" id="MobiDB-lite"/>
    </source>
</evidence>